<evidence type="ECO:0000256" key="2">
    <source>
        <dbReference type="SAM" id="Phobius"/>
    </source>
</evidence>
<keyword evidence="4" id="KW-1185">Reference proteome</keyword>
<keyword evidence="2" id="KW-0472">Membrane</keyword>
<name>A0AAN7CVW5_9PEZI</name>
<dbReference type="EMBL" id="MU857624">
    <property type="protein sequence ID" value="KAK4249373.1"/>
    <property type="molecule type" value="Genomic_DNA"/>
</dbReference>
<protein>
    <submittedName>
        <fullName evidence="3">Uncharacterized protein</fullName>
    </submittedName>
</protein>
<accession>A0AAN7CVW5</accession>
<evidence type="ECO:0000313" key="3">
    <source>
        <dbReference type="EMBL" id="KAK4249373.1"/>
    </source>
</evidence>
<reference evidence="3" key="2">
    <citation type="submission" date="2023-05" db="EMBL/GenBank/DDBJ databases">
        <authorList>
            <consortium name="Lawrence Berkeley National Laboratory"/>
            <person name="Steindorff A."/>
            <person name="Hensen N."/>
            <person name="Bonometti L."/>
            <person name="Westerberg I."/>
            <person name="Brannstrom I.O."/>
            <person name="Guillou S."/>
            <person name="Cros-Aarteil S."/>
            <person name="Calhoun S."/>
            <person name="Haridas S."/>
            <person name="Kuo A."/>
            <person name="Mondo S."/>
            <person name="Pangilinan J."/>
            <person name="Riley R."/>
            <person name="Labutti K."/>
            <person name="Andreopoulos B."/>
            <person name="Lipzen A."/>
            <person name="Chen C."/>
            <person name="Yanf M."/>
            <person name="Daum C."/>
            <person name="Ng V."/>
            <person name="Clum A."/>
            <person name="Ohm R."/>
            <person name="Martin F."/>
            <person name="Silar P."/>
            <person name="Natvig D."/>
            <person name="Lalanne C."/>
            <person name="Gautier V."/>
            <person name="Ament-Velasquez S.L."/>
            <person name="Kruys A."/>
            <person name="Hutchinson M.I."/>
            <person name="Powell A.J."/>
            <person name="Barry K."/>
            <person name="Miller A.N."/>
            <person name="Grigoriev I.V."/>
            <person name="Debuchy R."/>
            <person name="Gladieux P."/>
            <person name="Thoren M.H."/>
            <person name="Johannesson H."/>
        </authorList>
    </citation>
    <scope>NUCLEOTIDE SEQUENCE</scope>
    <source>
        <strain evidence="3">CBS 359.72</strain>
    </source>
</reference>
<evidence type="ECO:0000256" key="1">
    <source>
        <dbReference type="SAM" id="MobiDB-lite"/>
    </source>
</evidence>
<keyword evidence="2" id="KW-0812">Transmembrane</keyword>
<comment type="caution">
    <text evidence="3">The sequence shown here is derived from an EMBL/GenBank/DDBJ whole genome shotgun (WGS) entry which is preliminary data.</text>
</comment>
<keyword evidence="2" id="KW-1133">Transmembrane helix</keyword>
<feature type="region of interest" description="Disordered" evidence="1">
    <location>
        <begin position="112"/>
        <end position="132"/>
    </location>
</feature>
<gene>
    <name evidence="3" type="ORF">C7999DRAFT_30107</name>
</gene>
<dbReference type="Proteomes" id="UP001303647">
    <property type="component" value="Unassembled WGS sequence"/>
</dbReference>
<organism evidence="3 4">
    <name type="scientific">Corynascus novoguineensis</name>
    <dbReference type="NCBI Taxonomy" id="1126955"/>
    <lineage>
        <taxon>Eukaryota</taxon>
        <taxon>Fungi</taxon>
        <taxon>Dikarya</taxon>
        <taxon>Ascomycota</taxon>
        <taxon>Pezizomycotina</taxon>
        <taxon>Sordariomycetes</taxon>
        <taxon>Sordariomycetidae</taxon>
        <taxon>Sordariales</taxon>
        <taxon>Chaetomiaceae</taxon>
        <taxon>Corynascus</taxon>
    </lineage>
</organism>
<feature type="transmembrane region" description="Helical" evidence="2">
    <location>
        <begin position="82"/>
        <end position="102"/>
    </location>
</feature>
<evidence type="ECO:0000313" key="4">
    <source>
        <dbReference type="Proteomes" id="UP001303647"/>
    </source>
</evidence>
<proteinExistence type="predicted"/>
<dbReference type="AlphaFoldDB" id="A0AAN7CVW5"/>
<sequence>MATPFSTAAQRLFTIRPVQVTLFSTASPRLSHGRSKSFPFFSSAPYFSTGNAMRSNSARPNANPSYPAFSLSKIVPNPRMRAAIYVGFVLMAAAESYMWVTYWPKIMKKGKNEAAGGDDNYVSQKAGGASLE</sequence>
<reference evidence="3" key="1">
    <citation type="journal article" date="2023" name="Mol. Phylogenet. Evol.">
        <title>Genome-scale phylogeny and comparative genomics of the fungal order Sordariales.</title>
        <authorList>
            <person name="Hensen N."/>
            <person name="Bonometti L."/>
            <person name="Westerberg I."/>
            <person name="Brannstrom I.O."/>
            <person name="Guillou S."/>
            <person name="Cros-Aarteil S."/>
            <person name="Calhoun S."/>
            <person name="Haridas S."/>
            <person name="Kuo A."/>
            <person name="Mondo S."/>
            <person name="Pangilinan J."/>
            <person name="Riley R."/>
            <person name="LaButti K."/>
            <person name="Andreopoulos B."/>
            <person name="Lipzen A."/>
            <person name="Chen C."/>
            <person name="Yan M."/>
            <person name="Daum C."/>
            <person name="Ng V."/>
            <person name="Clum A."/>
            <person name="Steindorff A."/>
            <person name="Ohm R.A."/>
            <person name="Martin F."/>
            <person name="Silar P."/>
            <person name="Natvig D.O."/>
            <person name="Lalanne C."/>
            <person name="Gautier V."/>
            <person name="Ament-Velasquez S.L."/>
            <person name="Kruys A."/>
            <person name="Hutchinson M.I."/>
            <person name="Powell A.J."/>
            <person name="Barry K."/>
            <person name="Miller A.N."/>
            <person name="Grigoriev I.V."/>
            <person name="Debuchy R."/>
            <person name="Gladieux P."/>
            <person name="Hiltunen Thoren M."/>
            <person name="Johannesson H."/>
        </authorList>
    </citation>
    <scope>NUCLEOTIDE SEQUENCE</scope>
    <source>
        <strain evidence="3">CBS 359.72</strain>
    </source>
</reference>